<evidence type="ECO:0000256" key="2">
    <source>
        <dbReference type="ARBA" id="ARBA00022630"/>
    </source>
</evidence>
<proteinExistence type="inferred from homology"/>
<evidence type="ECO:0000313" key="6">
    <source>
        <dbReference type="Proteomes" id="UP000579281"/>
    </source>
</evidence>
<dbReference type="Gene3D" id="2.30.110.10">
    <property type="entry name" value="Electron Transport, Fmn-binding Protein, Chain A"/>
    <property type="match status" value="1"/>
</dbReference>
<accession>A0A841KTR6</accession>
<dbReference type="GO" id="GO:0016646">
    <property type="term" value="F:oxidoreductase activity, acting on the CH-NH group of donors, NAD or NADP as acceptor"/>
    <property type="evidence" value="ECO:0007669"/>
    <property type="project" value="UniProtKB-ARBA"/>
</dbReference>
<dbReference type="AlphaFoldDB" id="A0A841KTR6"/>
<dbReference type="RefSeq" id="WP_184311609.1">
    <property type="nucleotide sequence ID" value="NZ_JACHEN010000020.1"/>
</dbReference>
<comment type="cofactor">
    <cofactor evidence="1">
        <name>FMN</name>
        <dbReference type="ChEBI" id="CHEBI:58210"/>
    </cofactor>
</comment>
<keyword evidence="6" id="KW-1185">Reference proteome</keyword>
<evidence type="ECO:0000256" key="3">
    <source>
        <dbReference type="ARBA" id="ARBA00038054"/>
    </source>
</evidence>
<dbReference type="InterPro" id="IPR012349">
    <property type="entry name" value="Split_barrel_FMN-bd"/>
</dbReference>
<comment type="caution">
    <text evidence="5">The sequence shown here is derived from an EMBL/GenBank/DDBJ whole genome shotgun (WGS) entry which is preliminary data.</text>
</comment>
<gene>
    <name evidence="5" type="ORF">HNQ80_003200</name>
</gene>
<organism evidence="5 6">
    <name type="scientific">Anaerosolibacter carboniphilus</name>
    <dbReference type="NCBI Taxonomy" id="1417629"/>
    <lineage>
        <taxon>Bacteria</taxon>
        <taxon>Bacillati</taxon>
        <taxon>Bacillota</taxon>
        <taxon>Clostridia</taxon>
        <taxon>Peptostreptococcales</taxon>
        <taxon>Thermotaleaceae</taxon>
        <taxon>Anaerosolibacter</taxon>
    </lineage>
</organism>
<evidence type="ECO:0000259" key="4">
    <source>
        <dbReference type="SMART" id="SM00903"/>
    </source>
</evidence>
<sequence>MNDEQIKKGLRKIVNPVGLVVAKTDDKKDVTTVAWISKVSNDPPLIVVSIAPERYIHPLIEEAGEFVLALLSEEQEALALSCGTKTAYHIDKFDDVGIETQETQFVKGFHIKGAIANLECRVKDAVVAGDHTLFVAEVLAANYDESKRPLIMTNKMGTICY</sequence>
<dbReference type="GO" id="GO:0010181">
    <property type="term" value="F:FMN binding"/>
    <property type="evidence" value="ECO:0007669"/>
    <property type="project" value="InterPro"/>
</dbReference>
<reference evidence="5 6" key="1">
    <citation type="submission" date="2020-08" db="EMBL/GenBank/DDBJ databases">
        <title>Genomic Encyclopedia of Type Strains, Phase IV (KMG-IV): sequencing the most valuable type-strain genomes for metagenomic binning, comparative biology and taxonomic classification.</title>
        <authorList>
            <person name="Goeker M."/>
        </authorList>
    </citation>
    <scope>NUCLEOTIDE SEQUENCE [LARGE SCALE GENOMIC DNA]</scope>
    <source>
        <strain evidence="5 6">DSM 103526</strain>
    </source>
</reference>
<comment type="similarity">
    <text evidence="3">Belongs to the flavoredoxin family.</text>
</comment>
<dbReference type="PANTHER" id="PTHR43567:SF1">
    <property type="entry name" value="FLAVOREDOXIN"/>
    <property type="match status" value="1"/>
</dbReference>
<keyword evidence="2" id="KW-0285">Flavoprotein</keyword>
<evidence type="ECO:0000256" key="1">
    <source>
        <dbReference type="ARBA" id="ARBA00001917"/>
    </source>
</evidence>
<dbReference type="EMBL" id="JACHEN010000020">
    <property type="protein sequence ID" value="MBB6217094.1"/>
    <property type="molecule type" value="Genomic_DNA"/>
</dbReference>
<dbReference type="SMART" id="SM00903">
    <property type="entry name" value="Flavin_Reduct"/>
    <property type="match status" value="1"/>
</dbReference>
<protein>
    <submittedName>
        <fullName evidence="5">Flavin reductase (DIM6/NTAB) family NADH-FMN oxidoreductase RutF</fullName>
    </submittedName>
</protein>
<dbReference type="Proteomes" id="UP000579281">
    <property type="component" value="Unassembled WGS sequence"/>
</dbReference>
<evidence type="ECO:0000313" key="5">
    <source>
        <dbReference type="EMBL" id="MBB6217094.1"/>
    </source>
</evidence>
<dbReference type="InterPro" id="IPR002563">
    <property type="entry name" value="Flavin_Rdtase-like_dom"/>
</dbReference>
<dbReference type="Pfam" id="PF01613">
    <property type="entry name" value="Flavin_Reduct"/>
    <property type="match status" value="1"/>
</dbReference>
<dbReference type="PANTHER" id="PTHR43567">
    <property type="entry name" value="FLAVOREDOXIN-RELATED-RELATED"/>
    <property type="match status" value="1"/>
</dbReference>
<name>A0A841KTR6_9FIRM</name>
<dbReference type="InterPro" id="IPR052174">
    <property type="entry name" value="Flavoredoxin"/>
</dbReference>
<feature type="domain" description="Flavin reductase like" evidence="4">
    <location>
        <begin position="10"/>
        <end position="159"/>
    </location>
</feature>
<dbReference type="SUPFAM" id="SSF50475">
    <property type="entry name" value="FMN-binding split barrel"/>
    <property type="match status" value="1"/>
</dbReference>